<reference evidence="6 7" key="1">
    <citation type="submission" date="2019-02" db="EMBL/GenBank/DDBJ databases">
        <title>Hansschlegelia quercus sp. nov., a novel methylotrophic bacterium from buds of oak (Quercus robur L.).</title>
        <authorList>
            <person name="Agafonova N.V."/>
            <person name="Kaparullina E.N."/>
            <person name="Grouzdev D.S."/>
            <person name="Doronina N.V."/>
        </authorList>
    </citation>
    <scope>NUCLEOTIDE SEQUENCE [LARGE SCALE GENOMIC DNA]</scope>
    <source>
        <strain evidence="6 7">Dub</strain>
    </source>
</reference>
<keyword evidence="4 6" id="KW-0456">Lyase</keyword>
<evidence type="ECO:0000256" key="4">
    <source>
        <dbReference type="ARBA" id="ARBA00023239"/>
    </source>
</evidence>
<dbReference type="OrthoDB" id="9805177at2"/>
<dbReference type="Proteomes" id="UP000291613">
    <property type="component" value="Unassembled WGS sequence"/>
</dbReference>
<keyword evidence="5" id="KW-0119">Carbohydrate metabolism</keyword>
<dbReference type="RefSeq" id="WP_131003670.1">
    <property type="nucleotide sequence ID" value="NZ_JBHSZR010000013.1"/>
</dbReference>
<evidence type="ECO:0000256" key="3">
    <source>
        <dbReference type="ARBA" id="ARBA00011233"/>
    </source>
</evidence>
<dbReference type="PANTHER" id="PTHR30246">
    <property type="entry name" value="2-KETO-3-DEOXY-6-PHOSPHOGLUCONATE ALDOLASE"/>
    <property type="match status" value="1"/>
</dbReference>
<dbReference type="Gene3D" id="3.20.20.70">
    <property type="entry name" value="Aldolase class I"/>
    <property type="match status" value="1"/>
</dbReference>
<dbReference type="PANTHER" id="PTHR30246:SF1">
    <property type="entry name" value="2-DEHYDRO-3-DEOXY-6-PHOSPHOGALACTONATE ALDOLASE-RELATED"/>
    <property type="match status" value="1"/>
</dbReference>
<dbReference type="EMBL" id="SIUB01000005">
    <property type="protein sequence ID" value="TBN52436.1"/>
    <property type="molecule type" value="Genomic_DNA"/>
</dbReference>
<dbReference type="GO" id="GO:0008700">
    <property type="term" value="F:(R,S)-4-hydroxy-2-oxoglutarate aldolase activity"/>
    <property type="evidence" value="ECO:0007669"/>
    <property type="project" value="UniProtKB-EC"/>
</dbReference>
<comment type="caution">
    <text evidence="6">The sequence shown here is derived from an EMBL/GenBank/DDBJ whole genome shotgun (WGS) entry which is preliminary data.</text>
</comment>
<accession>A0A4Q9GG48</accession>
<comment type="subunit">
    <text evidence="3">Homotrimer.</text>
</comment>
<dbReference type="EC" id="4.1.3.16" evidence="6"/>
<organism evidence="6 7">
    <name type="scientific">Hansschlegelia quercus</name>
    <dbReference type="NCBI Taxonomy" id="2528245"/>
    <lineage>
        <taxon>Bacteria</taxon>
        <taxon>Pseudomonadati</taxon>
        <taxon>Pseudomonadota</taxon>
        <taxon>Alphaproteobacteria</taxon>
        <taxon>Hyphomicrobiales</taxon>
        <taxon>Methylopilaceae</taxon>
        <taxon>Hansschlegelia</taxon>
    </lineage>
</organism>
<evidence type="ECO:0000256" key="5">
    <source>
        <dbReference type="ARBA" id="ARBA00023277"/>
    </source>
</evidence>
<dbReference type="InterPro" id="IPR013785">
    <property type="entry name" value="Aldolase_TIM"/>
</dbReference>
<evidence type="ECO:0000313" key="7">
    <source>
        <dbReference type="Proteomes" id="UP000291613"/>
    </source>
</evidence>
<evidence type="ECO:0000256" key="1">
    <source>
        <dbReference type="ARBA" id="ARBA00004761"/>
    </source>
</evidence>
<dbReference type="SUPFAM" id="SSF51569">
    <property type="entry name" value="Aldolase"/>
    <property type="match status" value="1"/>
</dbReference>
<proteinExistence type="inferred from homology"/>
<dbReference type="EC" id="4.1.2.14" evidence="6"/>
<dbReference type="Pfam" id="PF01081">
    <property type="entry name" value="Aldolase"/>
    <property type="match status" value="1"/>
</dbReference>
<comment type="similarity">
    <text evidence="2">Belongs to the KHG/KDPG aldolase family.</text>
</comment>
<comment type="pathway">
    <text evidence="1">Carbohydrate acid metabolism.</text>
</comment>
<sequence>MSFTLAKTERLAAILAQVPVIPVLTFNDVQSGVETAKALRDGGLTVLEITMRTPQALDVLTAIVNEVEGVTVGAGTILEPEHVQKAIAAGAAFLVSPGSSSRLLAAGGEAPIPYLPGCSTASEAMHLAERGVTFAKFFPAGPAGGAPFLKSLVAPLPELHFVPTGGIDMGNVRDYLAIKNVVCCGGSWVAPQQAIESGDWAAIKALASEASALKAR</sequence>
<dbReference type="AlphaFoldDB" id="A0A4Q9GG48"/>
<dbReference type="InterPro" id="IPR000887">
    <property type="entry name" value="Aldlse_KDPG_KHG"/>
</dbReference>
<keyword evidence="7" id="KW-1185">Reference proteome</keyword>
<dbReference type="NCBIfam" id="NF004325">
    <property type="entry name" value="PRK05718.1"/>
    <property type="match status" value="1"/>
</dbReference>
<evidence type="ECO:0000313" key="6">
    <source>
        <dbReference type="EMBL" id="TBN52436.1"/>
    </source>
</evidence>
<protein>
    <submittedName>
        <fullName evidence="6">Bifunctional 4-hydroxy-2-oxoglutarate aldolase/2-dehydro-3-deoxy-phosphogluconate aldolase</fullName>
        <ecNumber evidence="6">4.1.2.14</ecNumber>
        <ecNumber evidence="6">4.1.3.16</ecNumber>
    </submittedName>
</protein>
<gene>
    <name evidence="6" type="primary">eda</name>
    <name evidence="6" type="ORF">EYR15_11390</name>
</gene>
<dbReference type="CDD" id="cd00452">
    <property type="entry name" value="KDPG_aldolase"/>
    <property type="match status" value="1"/>
</dbReference>
<dbReference type="NCBIfam" id="TIGR01182">
    <property type="entry name" value="eda"/>
    <property type="match status" value="1"/>
</dbReference>
<name>A0A4Q9GG48_9HYPH</name>
<evidence type="ECO:0000256" key="2">
    <source>
        <dbReference type="ARBA" id="ARBA00006906"/>
    </source>
</evidence>
<dbReference type="GO" id="GO:0008675">
    <property type="term" value="F:2-dehydro-3-deoxy-phosphogluconate aldolase activity"/>
    <property type="evidence" value="ECO:0007669"/>
    <property type="project" value="UniProtKB-EC"/>
</dbReference>